<protein>
    <recommendedName>
        <fullName evidence="7">Ankyrin repeat protein</fullName>
    </recommendedName>
</protein>
<feature type="compositionally biased region" description="Basic residues" evidence="4">
    <location>
        <begin position="1245"/>
        <end position="1272"/>
    </location>
</feature>
<dbReference type="EMBL" id="FN649014">
    <property type="protein sequence ID" value="CBN75314.1"/>
    <property type="molecule type" value="Genomic_DNA"/>
</dbReference>
<feature type="compositionally biased region" description="Basic and acidic residues" evidence="4">
    <location>
        <begin position="908"/>
        <end position="925"/>
    </location>
</feature>
<feature type="compositionally biased region" description="Basic and acidic residues" evidence="4">
    <location>
        <begin position="359"/>
        <end position="368"/>
    </location>
</feature>
<dbReference type="EMBL" id="FN649731">
    <property type="protein sequence ID" value="CBN75314.1"/>
    <property type="molecule type" value="Genomic_DNA"/>
</dbReference>
<feature type="region of interest" description="Disordered" evidence="4">
    <location>
        <begin position="759"/>
        <end position="803"/>
    </location>
</feature>
<feature type="repeat" description="ANK" evidence="3">
    <location>
        <begin position="540"/>
        <end position="572"/>
    </location>
</feature>
<dbReference type="InterPro" id="IPR036770">
    <property type="entry name" value="Ankyrin_rpt-contain_sf"/>
</dbReference>
<feature type="compositionally biased region" description="Low complexity" evidence="4">
    <location>
        <begin position="961"/>
        <end position="971"/>
    </location>
</feature>
<feature type="repeat" description="ANK" evidence="3">
    <location>
        <begin position="97"/>
        <end position="129"/>
    </location>
</feature>
<feature type="repeat" description="ANK" evidence="3">
    <location>
        <begin position="506"/>
        <end position="538"/>
    </location>
</feature>
<feature type="compositionally biased region" description="Basic and acidic residues" evidence="4">
    <location>
        <begin position="1112"/>
        <end position="1125"/>
    </location>
</feature>
<feature type="region of interest" description="Disordered" evidence="4">
    <location>
        <begin position="688"/>
        <end position="732"/>
    </location>
</feature>
<feature type="region of interest" description="Disordered" evidence="4">
    <location>
        <begin position="587"/>
        <end position="676"/>
    </location>
</feature>
<feature type="repeat" description="ANK" evidence="3">
    <location>
        <begin position="64"/>
        <end position="96"/>
    </location>
</feature>
<dbReference type="SMART" id="SM00248">
    <property type="entry name" value="ANK"/>
    <property type="match status" value="5"/>
</dbReference>
<dbReference type="PANTHER" id="PTHR24171">
    <property type="entry name" value="ANKYRIN REPEAT DOMAIN-CONTAINING PROTEIN 39-RELATED"/>
    <property type="match status" value="1"/>
</dbReference>
<dbReference type="PROSITE" id="PS50088">
    <property type="entry name" value="ANK_REPEAT"/>
    <property type="match status" value="4"/>
</dbReference>
<dbReference type="PROSITE" id="PS50297">
    <property type="entry name" value="ANK_REP_REGION"/>
    <property type="match status" value="4"/>
</dbReference>
<feature type="compositionally biased region" description="Low complexity" evidence="4">
    <location>
        <begin position="369"/>
        <end position="383"/>
    </location>
</feature>
<feature type="compositionally biased region" description="Low complexity" evidence="4">
    <location>
        <begin position="709"/>
        <end position="721"/>
    </location>
</feature>
<feature type="region of interest" description="Disordered" evidence="4">
    <location>
        <begin position="161"/>
        <end position="319"/>
    </location>
</feature>
<dbReference type="InterPro" id="IPR002110">
    <property type="entry name" value="Ankyrin_rpt"/>
</dbReference>
<evidence type="ECO:0000256" key="2">
    <source>
        <dbReference type="ARBA" id="ARBA00023043"/>
    </source>
</evidence>
<proteinExistence type="predicted"/>
<feature type="compositionally biased region" description="Basic and acidic residues" evidence="4">
    <location>
        <begin position="650"/>
        <end position="660"/>
    </location>
</feature>
<dbReference type="SUPFAM" id="SSF48403">
    <property type="entry name" value="Ankyrin repeat"/>
    <property type="match status" value="1"/>
</dbReference>
<gene>
    <name evidence="5" type="ORF">Esi_0078_0043</name>
</gene>
<evidence type="ECO:0000313" key="5">
    <source>
        <dbReference type="EMBL" id="CBN75314.1"/>
    </source>
</evidence>
<dbReference type="Pfam" id="PF12796">
    <property type="entry name" value="Ank_2"/>
    <property type="match status" value="2"/>
</dbReference>
<dbReference type="eggNOG" id="KOG4177">
    <property type="taxonomic scope" value="Eukaryota"/>
</dbReference>
<dbReference type="STRING" id="2880.D8LT40"/>
<sequence length="1351" mass="140230">MLLSAAKKTPTVDHASPQQHPSMELDAMWRFHTDVQQYNTYPNFRMLCRRWVDEGKPVDARDNTQKTPLHHAAQWGQEEALDFLIECGADVNAADFISDTPLHLACYFGHANCARILIMVGANIAAKDCYGNTPSQIFDDHVTEPVLDEIRFIVREVMKGPPLLPESGPDLARPSSDAKQHPGGNPHRQSSYSAAASPHPPQARKDSGTGQRPVESGSLSSEPRATVEGATQRVKAVPYTPLGDGGIPPRASSTALQTGLGLDRKSDVVSSPAGNGQNASSTPLLGSSGPEQLGQQEKGRVGRDDRAWEPGVDGKNAGTTAVEGAAVPSPLDGPSGPGSLAPRLRLKLPWEDETSPEQARTEGSERSPEGAAAGASGDGNASARMVGEEGTAATGLTYPGPRPLSAPSMRPMISASRLNATIPILSGRSYQSHNVVRGKGEGGGGTLGASGSLGRTGAATLAGRLVAYATRPGGSLDIFAAARDGQVSVLKQALTDGEEVDAQDENGLTALMWAARAGRLSTAKYLVSQGGSLTRRDDATGFSPLHFAAYYCRSSVVRVLVLAGADTQATDNAGKAPGERFQAVSYLSQGSTEEDERPSKHGSNRSSSASRSRSRSRPDPSTSSRRASADIARRAYATMQTMHSGVDDGSVDRERGKSEVSRGGGAGDSNPAGGVRYYLRRGSLQQAANKTREMMTAGDSNDIRSQKASTSNRSRSSSRPVSGGGGSGRESGVSFYLRRASLQGVPFLDGFLSGSLKNQDSGAAAAAGADSAQRKGSNSFRPSHDAGTDNGTGNGDDKSSTAVEGAAAISAAAAAAGVVAAGAATKAACSGGCSERENVDDEMEVGGGRGSRRDRGSASSGSEPDRRERGGGGGGGGEEGQRQGVRRLSARIIEGIQGGVKELAGQLKGDRVPSGDRGSVYKDQDVESGTRALQPHDPRGEIETPVFPSGLEQPEESRPKSQQQSPEPRQLQQRHQKRESATGAPGKHNQRARIHSDGIPVEDEGGGGGGGGASSSLGRPHGGGEGGIPAIQQEADAEEIAPQAEEHHREGDGDSLADVAPPRRKRKQRQLNRDPLTYSLDNEPNHPQEELPQGGQTGVVVGMRATPTPTPRGEEGARENARRNQDAFSAGAGSEATPTILEPEGADEAKANAKARSVAESPVAVSPAGDPSAVGAGPTKKATALVGRGEDRFISQERKETTGGAPAAVVTPRPPSARDGEGAGAGSGVDSLEPKIHSEDESIGKKHGKSDRKSGGRRKHHHRKHRRHHRHRDVSDDEGGGDGRRRGRRSSRDRLLRGPALSTTTALAPLKRVPPASSSPGKSAVDGAEAVSEPSVGFGGGGGDLSGDGGG</sequence>
<feature type="compositionally biased region" description="Gly residues" evidence="4">
    <location>
        <begin position="1337"/>
        <end position="1351"/>
    </location>
</feature>
<feature type="compositionally biased region" description="Basic and acidic residues" evidence="4">
    <location>
        <begin position="297"/>
        <end position="308"/>
    </location>
</feature>
<name>D8LT40_ECTSI</name>
<dbReference type="InParanoid" id="D8LT40"/>
<evidence type="ECO:0000256" key="3">
    <source>
        <dbReference type="PROSITE-ProRule" id="PRU00023"/>
    </source>
</evidence>
<reference evidence="5 6" key="1">
    <citation type="journal article" date="2010" name="Nature">
        <title>The Ectocarpus genome and the independent evolution of multicellularity in brown algae.</title>
        <authorList>
            <person name="Cock J.M."/>
            <person name="Sterck L."/>
            <person name="Rouze P."/>
            <person name="Scornet D."/>
            <person name="Allen A.E."/>
            <person name="Amoutzias G."/>
            <person name="Anthouard V."/>
            <person name="Artiguenave F."/>
            <person name="Aury J.M."/>
            <person name="Badger J.H."/>
            <person name="Beszteri B."/>
            <person name="Billiau K."/>
            <person name="Bonnet E."/>
            <person name="Bothwell J.H."/>
            <person name="Bowler C."/>
            <person name="Boyen C."/>
            <person name="Brownlee C."/>
            <person name="Carrano C.J."/>
            <person name="Charrier B."/>
            <person name="Cho G.Y."/>
            <person name="Coelho S.M."/>
            <person name="Collen J."/>
            <person name="Corre E."/>
            <person name="Da Silva C."/>
            <person name="Delage L."/>
            <person name="Delaroque N."/>
            <person name="Dittami S.M."/>
            <person name="Doulbeau S."/>
            <person name="Elias M."/>
            <person name="Farnham G."/>
            <person name="Gachon C.M."/>
            <person name="Gschloessl B."/>
            <person name="Heesch S."/>
            <person name="Jabbari K."/>
            <person name="Jubin C."/>
            <person name="Kawai H."/>
            <person name="Kimura K."/>
            <person name="Kloareg B."/>
            <person name="Kupper F.C."/>
            <person name="Lang D."/>
            <person name="Le Bail A."/>
            <person name="Leblanc C."/>
            <person name="Lerouge P."/>
            <person name="Lohr M."/>
            <person name="Lopez P.J."/>
            <person name="Martens C."/>
            <person name="Maumus F."/>
            <person name="Michel G."/>
            <person name="Miranda-Saavedra D."/>
            <person name="Morales J."/>
            <person name="Moreau H."/>
            <person name="Motomura T."/>
            <person name="Nagasato C."/>
            <person name="Napoli C.A."/>
            <person name="Nelson D.R."/>
            <person name="Nyvall-Collen P."/>
            <person name="Peters A.F."/>
            <person name="Pommier C."/>
            <person name="Potin P."/>
            <person name="Poulain J."/>
            <person name="Quesneville H."/>
            <person name="Read B."/>
            <person name="Rensing S.A."/>
            <person name="Ritter A."/>
            <person name="Rousvoal S."/>
            <person name="Samanta M."/>
            <person name="Samson G."/>
            <person name="Schroeder D.C."/>
            <person name="Segurens B."/>
            <person name="Strittmatter M."/>
            <person name="Tonon T."/>
            <person name="Tregear J.W."/>
            <person name="Valentin K."/>
            <person name="von Dassow P."/>
            <person name="Yamagishi T."/>
            <person name="Van de Peer Y."/>
            <person name="Wincker P."/>
        </authorList>
    </citation>
    <scope>NUCLEOTIDE SEQUENCE [LARGE SCALE GENOMIC DNA]</scope>
    <source>
        <strain evidence="6">Ec32 / CCAP1310/4</strain>
    </source>
</reference>
<dbReference type="Proteomes" id="UP000002630">
    <property type="component" value="Linkage Group LG06"/>
</dbReference>
<evidence type="ECO:0000256" key="1">
    <source>
        <dbReference type="ARBA" id="ARBA00022737"/>
    </source>
</evidence>
<dbReference type="Gene3D" id="1.25.40.20">
    <property type="entry name" value="Ankyrin repeat-containing domain"/>
    <property type="match status" value="2"/>
</dbReference>
<feature type="compositionally biased region" description="Basic and acidic residues" evidence="4">
    <location>
        <begin position="1232"/>
        <end position="1244"/>
    </location>
</feature>
<feature type="compositionally biased region" description="Basic and acidic residues" evidence="4">
    <location>
        <begin position="1188"/>
        <end position="1201"/>
    </location>
</feature>
<keyword evidence="2 3" id="KW-0040">ANK repeat</keyword>
<organism evidence="5 6">
    <name type="scientific">Ectocarpus siliculosus</name>
    <name type="common">Brown alga</name>
    <name type="synonym">Conferva siliculosa</name>
    <dbReference type="NCBI Taxonomy" id="2880"/>
    <lineage>
        <taxon>Eukaryota</taxon>
        <taxon>Sar</taxon>
        <taxon>Stramenopiles</taxon>
        <taxon>Ochrophyta</taxon>
        <taxon>PX clade</taxon>
        <taxon>Phaeophyceae</taxon>
        <taxon>Ectocarpales</taxon>
        <taxon>Ectocarpaceae</taxon>
        <taxon>Ectocarpus</taxon>
    </lineage>
</organism>
<evidence type="ECO:0000256" key="4">
    <source>
        <dbReference type="SAM" id="MobiDB-lite"/>
    </source>
</evidence>
<keyword evidence="1" id="KW-0677">Repeat</keyword>
<dbReference type="eggNOG" id="KOG0509">
    <property type="taxonomic scope" value="Eukaryota"/>
</dbReference>
<keyword evidence="6" id="KW-1185">Reference proteome</keyword>
<evidence type="ECO:0008006" key="7">
    <source>
        <dbReference type="Google" id="ProtNLM"/>
    </source>
</evidence>
<dbReference type="OrthoDB" id="366390at2759"/>
<feature type="compositionally biased region" description="Low complexity" evidence="4">
    <location>
        <begin position="760"/>
        <end position="771"/>
    </location>
</feature>
<evidence type="ECO:0000313" key="6">
    <source>
        <dbReference type="Proteomes" id="UP000002630"/>
    </source>
</evidence>
<feature type="region of interest" description="Disordered" evidence="4">
    <location>
        <begin position="829"/>
        <end position="1351"/>
    </location>
</feature>
<feature type="compositionally biased region" description="Polar residues" evidence="4">
    <location>
        <begin position="268"/>
        <end position="295"/>
    </location>
</feature>
<accession>D8LT40</accession>
<feature type="region of interest" description="Disordered" evidence="4">
    <location>
        <begin position="349"/>
        <end position="383"/>
    </location>
</feature>